<keyword evidence="3" id="KW-1185">Reference proteome</keyword>
<gene>
    <name evidence="2" type="ORF">VSS16_19405</name>
</gene>
<feature type="region of interest" description="Disordered" evidence="1">
    <location>
        <begin position="122"/>
        <end position="141"/>
    </location>
</feature>
<evidence type="ECO:0000313" key="3">
    <source>
        <dbReference type="Proteomes" id="UP001585080"/>
    </source>
</evidence>
<dbReference type="Proteomes" id="UP001585080">
    <property type="component" value="Unassembled WGS sequence"/>
</dbReference>
<name>A0ABV5EDI3_9ACTN</name>
<reference evidence="2 3" key="1">
    <citation type="submission" date="2024-01" db="EMBL/GenBank/DDBJ databases">
        <title>Genome mining of biosynthetic gene clusters to explore secondary metabolites of Streptomyces sp.</title>
        <authorList>
            <person name="Baig A."/>
            <person name="Ajitkumar Shintre N."/>
            <person name="Kumar H."/>
            <person name="Anbarasu A."/>
            <person name="Ramaiah S."/>
        </authorList>
    </citation>
    <scope>NUCLEOTIDE SEQUENCE [LARGE SCALE GENOMIC DNA]</scope>
    <source>
        <strain evidence="2 3">A57</strain>
    </source>
</reference>
<evidence type="ECO:0000256" key="1">
    <source>
        <dbReference type="SAM" id="MobiDB-lite"/>
    </source>
</evidence>
<comment type="caution">
    <text evidence="2">The sequence shown here is derived from an EMBL/GenBank/DDBJ whole genome shotgun (WGS) entry which is preliminary data.</text>
</comment>
<evidence type="ECO:0000313" key="2">
    <source>
        <dbReference type="EMBL" id="MFB8774870.1"/>
    </source>
</evidence>
<organism evidence="2 3">
    <name type="scientific">Streptomyces broussonetiae</name>
    <dbReference type="NCBI Taxonomy" id="2686304"/>
    <lineage>
        <taxon>Bacteria</taxon>
        <taxon>Bacillati</taxon>
        <taxon>Actinomycetota</taxon>
        <taxon>Actinomycetes</taxon>
        <taxon>Kitasatosporales</taxon>
        <taxon>Streptomycetaceae</taxon>
        <taxon>Streptomyces</taxon>
    </lineage>
</organism>
<proteinExistence type="predicted"/>
<sequence length="141" mass="14613">MSPACGRCAALPRRPAPARPGCGRGSGGRTLTADLIHTACENTAAVPAGPLPDDVRRGQSEIGGVVRTGDDERERGNRRAAPLRTDGSRGCWHAVEELLRTGGLTDDGSADHFVDDLIVAGVGEGTDGRESPGAPYSVDLR</sequence>
<feature type="compositionally biased region" description="Basic and acidic residues" evidence="1">
    <location>
        <begin position="68"/>
        <end position="77"/>
    </location>
</feature>
<accession>A0ABV5EDI3</accession>
<feature type="region of interest" description="Disordered" evidence="1">
    <location>
        <begin position="45"/>
        <end position="85"/>
    </location>
</feature>
<dbReference type="RefSeq" id="WP_376733557.1">
    <property type="nucleotide sequence ID" value="NZ_JAYMRP010000016.1"/>
</dbReference>
<dbReference type="EMBL" id="JAYMRP010000016">
    <property type="protein sequence ID" value="MFB8774870.1"/>
    <property type="molecule type" value="Genomic_DNA"/>
</dbReference>
<protein>
    <submittedName>
        <fullName evidence="2">Uncharacterized protein</fullName>
    </submittedName>
</protein>